<feature type="compositionally biased region" description="Basic and acidic residues" evidence="1">
    <location>
        <begin position="115"/>
        <end position="142"/>
    </location>
</feature>
<dbReference type="SUPFAM" id="SSF54236">
    <property type="entry name" value="Ubiquitin-like"/>
    <property type="match status" value="1"/>
</dbReference>
<dbReference type="InterPro" id="IPR029071">
    <property type="entry name" value="Ubiquitin-like_domsf"/>
</dbReference>
<reference evidence="4 5" key="1">
    <citation type="journal article" date="2017" name="Nat. Ecol. Evol.">
        <title>Scallop genome provides insights into evolution of bilaterian karyotype and development.</title>
        <authorList>
            <person name="Wang S."/>
            <person name="Zhang J."/>
            <person name="Jiao W."/>
            <person name="Li J."/>
            <person name="Xun X."/>
            <person name="Sun Y."/>
            <person name="Guo X."/>
            <person name="Huan P."/>
            <person name="Dong B."/>
            <person name="Zhang L."/>
            <person name="Hu X."/>
            <person name="Sun X."/>
            <person name="Wang J."/>
            <person name="Zhao C."/>
            <person name="Wang Y."/>
            <person name="Wang D."/>
            <person name="Huang X."/>
            <person name="Wang R."/>
            <person name="Lv J."/>
            <person name="Li Y."/>
            <person name="Zhang Z."/>
            <person name="Liu B."/>
            <person name="Lu W."/>
            <person name="Hui Y."/>
            <person name="Liang J."/>
            <person name="Zhou Z."/>
            <person name="Hou R."/>
            <person name="Li X."/>
            <person name="Liu Y."/>
            <person name="Li H."/>
            <person name="Ning X."/>
            <person name="Lin Y."/>
            <person name="Zhao L."/>
            <person name="Xing Q."/>
            <person name="Dou J."/>
            <person name="Li Y."/>
            <person name="Mao J."/>
            <person name="Guo H."/>
            <person name="Dou H."/>
            <person name="Li T."/>
            <person name="Mu C."/>
            <person name="Jiang W."/>
            <person name="Fu Q."/>
            <person name="Fu X."/>
            <person name="Miao Y."/>
            <person name="Liu J."/>
            <person name="Yu Q."/>
            <person name="Li R."/>
            <person name="Liao H."/>
            <person name="Li X."/>
            <person name="Kong Y."/>
            <person name="Jiang Z."/>
            <person name="Chourrout D."/>
            <person name="Li R."/>
            <person name="Bao Z."/>
        </authorList>
    </citation>
    <scope>NUCLEOTIDE SEQUENCE [LARGE SCALE GENOMIC DNA]</scope>
    <source>
        <strain evidence="4 5">PY_sf001</strain>
    </source>
</reference>
<dbReference type="AlphaFoldDB" id="A0A210PP39"/>
<name>A0A210PP39_MIZYE</name>
<evidence type="ECO:0000313" key="4">
    <source>
        <dbReference type="EMBL" id="OWF38206.1"/>
    </source>
</evidence>
<feature type="domain" description="UBA" evidence="2">
    <location>
        <begin position="4"/>
        <end position="44"/>
    </location>
</feature>
<sequence>MATQSVDDVIVCLMSMGFDWQDAQDAIQSGKIAVEAAVEWLIAGKPGYQKVSDGAPSLKLRQDGSSFKEGANPFASSETRPLDPATVDEQEMSQSDGQGQSSVEDETQSVLSRLHLSEKQRKSKQRFEMKQMDEARQDALKDKQRRKRDHARVLKEIADDREKQKMFHQGGTAETPPTEKSPSPAQDSAPVEKTPPVKTSTPAGGKCLLQIRMMDGGSVRQSFPASAGLKEVWQFVKTHQKSSLNGMCLIQPFPHRELGEPDMETSLQDLGLTPSGSVVLRKIEKKEAASKTTEMDTEESEGATGSNKFSGLTYGTPGAKGGSTGLRSLGGQGPPPMLPPTFGVDGGGCGFGGPQNLPPGMPQMPPVLGINPLGMPDIVPGPSQSWGQGHVLGQEDDQPVLPDLGEGAEPDEDADDDEGPDVVPGHDHFGHGFGGGGGGGGGLPWGNNLGMGFGGGAHADEAFQGVGQRLVPEGHPQQVENHNKSACEMASVKARERYAQPAAAAPLPADNQAEVASSSLFSVQPLFSHCLCHLSRRLKDPRNQLYSLGGLSESLAQRLLEYLIKNKLLTSKILNAFIPCYLRKLILDCYPYASNELLMSARFHTHLVHLSLRSCTLITDAGLKPLVVLKKLKHLDLSSCKQLSNKCLAAIIEFKCLTALSLEETGVTDTGMIEYLTSCPTCLQHLNLNKTQVTEKLIPHLTDNKTQVTETLIPHLTGNPHLSNCLRQQGVTDTGMIEYLTSCPTCLQHLNLNKTQVTEKLIPHLKDLPVLKSLYLEHTQVSGLSGVQDLNTLETLDIAHTSIVTDSMLCVCHSRTLQCLGISHTENINGDQALQYIKDLRLHAINLPSRVTTTDRGMSFIANFQLTTLDLTNYINVGDEGMSHIGKISSLRKLMLANTKITDQGMFLLEGLSNLEVLYLDKTNVSDQGAAVIKSFPGLRELSLSSTCITSALLQESTLNRCINLTKVNLSRTSVTERGVQIIQMPSLVLLNLDGTRVRPSIEETLHTSCPTLKKVTLSNLLPYNPNEDED</sequence>
<accession>A0A210PP39</accession>
<feature type="compositionally biased region" description="Acidic residues" evidence="1">
    <location>
        <begin position="406"/>
        <end position="420"/>
    </location>
</feature>
<dbReference type="PROSITE" id="PS50030">
    <property type="entry name" value="UBA"/>
    <property type="match status" value="1"/>
</dbReference>
<feature type="region of interest" description="Disordered" evidence="1">
    <location>
        <begin position="379"/>
        <end position="439"/>
    </location>
</feature>
<dbReference type="InterPro" id="IPR001012">
    <property type="entry name" value="UBX_dom"/>
</dbReference>
<dbReference type="Gene3D" id="3.80.10.10">
    <property type="entry name" value="Ribonuclease Inhibitor"/>
    <property type="match status" value="3"/>
</dbReference>
<dbReference type="Pfam" id="PF00789">
    <property type="entry name" value="UBX"/>
    <property type="match status" value="1"/>
</dbReference>
<dbReference type="InterPro" id="IPR032675">
    <property type="entry name" value="LRR_dom_sf"/>
</dbReference>
<dbReference type="SMART" id="SM00166">
    <property type="entry name" value="UBX"/>
    <property type="match status" value="1"/>
</dbReference>
<evidence type="ECO:0000259" key="2">
    <source>
        <dbReference type="PROSITE" id="PS50030"/>
    </source>
</evidence>
<dbReference type="Gene3D" id="1.10.8.10">
    <property type="entry name" value="DNA helicase RuvA subunit, C-terminal domain"/>
    <property type="match status" value="1"/>
</dbReference>
<dbReference type="STRING" id="6573.A0A210PP39"/>
<dbReference type="CDD" id="cd01767">
    <property type="entry name" value="UBX"/>
    <property type="match status" value="1"/>
</dbReference>
<dbReference type="PANTHER" id="PTHR13318">
    <property type="entry name" value="PARTNER OF PAIRED, ISOFORM B-RELATED"/>
    <property type="match status" value="1"/>
</dbReference>
<proteinExistence type="predicted"/>
<dbReference type="Pfam" id="PF25372">
    <property type="entry name" value="DUF7885"/>
    <property type="match status" value="1"/>
</dbReference>
<dbReference type="SMART" id="SM00367">
    <property type="entry name" value="LRR_CC"/>
    <property type="match status" value="5"/>
</dbReference>
<dbReference type="InterPro" id="IPR057207">
    <property type="entry name" value="FBXL15_LRR"/>
</dbReference>
<dbReference type="EMBL" id="NEDP02005571">
    <property type="protein sequence ID" value="OWF38206.1"/>
    <property type="molecule type" value="Genomic_DNA"/>
</dbReference>
<gene>
    <name evidence="4" type="ORF">KP79_PYT19417</name>
</gene>
<dbReference type="InterPro" id="IPR015940">
    <property type="entry name" value="UBA"/>
</dbReference>
<feature type="domain" description="UBX" evidence="3">
    <location>
        <begin position="202"/>
        <end position="280"/>
    </location>
</feature>
<dbReference type="InterPro" id="IPR006553">
    <property type="entry name" value="Leu-rich_rpt_Cys-con_subtyp"/>
</dbReference>
<organism evidence="4 5">
    <name type="scientific">Mizuhopecten yessoensis</name>
    <name type="common">Japanese scallop</name>
    <name type="synonym">Patinopecten yessoensis</name>
    <dbReference type="NCBI Taxonomy" id="6573"/>
    <lineage>
        <taxon>Eukaryota</taxon>
        <taxon>Metazoa</taxon>
        <taxon>Spiralia</taxon>
        <taxon>Lophotrochozoa</taxon>
        <taxon>Mollusca</taxon>
        <taxon>Bivalvia</taxon>
        <taxon>Autobranchia</taxon>
        <taxon>Pteriomorphia</taxon>
        <taxon>Pectinida</taxon>
        <taxon>Pectinoidea</taxon>
        <taxon>Pectinidae</taxon>
        <taxon>Mizuhopecten</taxon>
    </lineage>
</organism>
<dbReference type="OrthoDB" id="10254930at2759"/>
<keyword evidence="5" id="KW-1185">Reference proteome</keyword>
<feature type="compositionally biased region" description="Polar residues" evidence="1">
    <location>
        <begin position="92"/>
        <end position="102"/>
    </location>
</feature>
<feature type="region of interest" description="Disordered" evidence="1">
    <location>
        <begin position="287"/>
        <end position="325"/>
    </location>
</feature>
<evidence type="ECO:0000256" key="1">
    <source>
        <dbReference type="SAM" id="MobiDB-lite"/>
    </source>
</evidence>
<evidence type="ECO:0000313" key="5">
    <source>
        <dbReference type="Proteomes" id="UP000242188"/>
    </source>
</evidence>
<dbReference type="SUPFAM" id="SSF52047">
    <property type="entry name" value="RNI-like"/>
    <property type="match status" value="1"/>
</dbReference>
<feature type="region of interest" description="Disordered" evidence="1">
    <location>
        <begin position="52"/>
        <end position="204"/>
    </location>
</feature>
<dbReference type="Proteomes" id="UP000242188">
    <property type="component" value="Unassembled WGS sequence"/>
</dbReference>
<comment type="caution">
    <text evidence="4">The sequence shown here is derived from an EMBL/GenBank/DDBJ whole genome shotgun (WGS) entry which is preliminary data.</text>
</comment>
<dbReference type="InterPro" id="IPR009060">
    <property type="entry name" value="UBA-like_sf"/>
</dbReference>
<dbReference type="Gene3D" id="3.10.20.90">
    <property type="entry name" value="Phosphatidylinositol 3-kinase Catalytic Subunit, Chain A, domain 1"/>
    <property type="match status" value="1"/>
</dbReference>
<protein>
    <submittedName>
        <fullName evidence="4">UBX domain-containing protein 1-A</fullName>
    </submittedName>
</protein>
<dbReference type="PROSITE" id="PS50033">
    <property type="entry name" value="UBX"/>
    <property type="match status" value="1"/>
</dbReference>
<dbReference type="SUPFAM" id="SSF52058">
    <property type="entry name" value="L domain-like"/>
    <property type="match status" value="1"/>
</dbReference>
<feature type="compositionally biased region" description="Basic and acidic residues" evidence="1">
    <location>
        <begin position="151"/>
        <end position="165"/>
    </location>
</feature>
<dbReference type="SUPFAM" id="SSF46934">
    <property type="entry name" value="UBA-like"/>
    <property type="match status" value="1"/>
</dbReference>
<dbReference type="GO" id="GO:0019005">
    <property type="term" value="C:SCF ubiquitin ligase complex"/>
    <property type="evidence" value="ECO:0007669"/>
    <property type="project" value="TreeGrafter"/>
</dbReference>
<dbReference type="GO" id="GO:0031146">
    <property type="term" value="P:SCF-dependent proteasomal ubiquitin-dependent protein catabolic process"/>
    <property type="evidence" value="ECO:0007669"/>
    <property type="project" value="TreeGrafter"/>
</dbReference>
<evidence type="ECO:0000259" key="3">
    <source>
        <dbReference type="PROSITE" id="PS50033"/>
    </source>
</evidence>